<evidence type="ECO:0000313" key="6">
    <source>
        <dbReference type="EMBL" id="SDO83601.1"/>
    </source>
</evidence>
<dbReference type="SUPFAM" id="SSF75217">
    <property type="entry name" value="alpha/beta knot"/>
    <property type="match status" value="1"/>
</dbReference>
<dbReference type="Proteomes" id="UP000182412">
    <property type="component" value="Unassembled WGS sequence"/>
</dbReference>
<dbReference type="InterPro" id="IPR004441">
    <property type="entry name" value="rRNA_MeTrfase_TrmH"/>
</dbReference>
<dbReference type="GO" id="GO:0008173">
    <property type="term" value="F:RNA methyltransferase activity"/>
    <property type="evidence" value="ECO:0007669"/>
    <property type="project" value="InterPro"/>
</dbReference>
<dbReference type="InterPro" id="IPR029026">
    <property type="entry name" value="tRNA_m1G_MTases_N"/>
</dbReference>
<dbReference type="GO" id="GO:0003723">
    <property type="term" value="F:RNA binding"/>
    <property type="evidence" value="ECO:0007669"/>
    <property type="project" value="InterPro"/>
</dbReference>
<dbReference type="SMART" id="SM00967">
    <property type="entry name" value="SpoU_sub_bind"/>
    <property type="match status" value="1"/>
</dbReference>
<evidence type="ECO:0000313" key="7">
    <source>
        <dbReference type="Proteomes" id="UP000182412"/>
    </source>
</evidence>
<evidence type="ECO:0000259" key="5">
    <source>
        <dbReference type="SMART" id="SM00967"/>
    </source>
</evidence>
<dbReference type="Pfam" id="PF08032">
    <property type="entry name" value="SpoU_sub_bind"/>
    <property type="match status" value="1"/>
</dbReference>
<dbReference type="GO" id="GO:0006396">
    <property type="term" value="P:RNA processing"/>
    <property type="evidence" value="ECO:0007669"/>
    <property type="project" value="InterPro"/>
</dbReference>
<evidence type="ECO:0000256" key="3">
    <source>
        <dbReference type="ARBA" id="ARBA00022679"/>
    </source>
</evidence>
<dbReference type="RefSeq" id="WP_256324564.1">
    <property type="nucleotide sequence ID" value="NZ_FNJQ01000002.1"/>
</dbReference>
<dbReference type="PANTHER" id="PTHR46429:SF1">
    <property type="entry name" value="23S RRNA (GUANOSINE-2'-O-)-METHYLTRANSFERASE RLMB"/>
    <property type="match status" value="1"/>
</dbReference>
<reference evidence="6 7" key="1">
    <citation type="submission" date="2016-10" db="EMBL/GenBank/DDBJ databases">
        <authorList>
            <person name="de Groot N.N."/>
        </authorList>
    </citation>
    <scope>NUCLEOTIDE SEQUENCE [LARGE SCALE GENOMIC DNA]</scope>
    <source>
        <strain evidence="6 7">S137</strain>
    </source>
</reference>
<keyword evidence="3 6" id="KW-0808">Transferase</keyword>
<dbReference type="InterPro" id="IPR029064">
    <property type="entry name" value="Ribosomal_eL30-like_sf"/>
</dbReference>
<dbReference type="GO" id="GO:0032259">
    <property type="term" value="P:methylation"/>
    <property type="evidence" value="ECO:0007669"/>
    <property type="project" value="UniProtKB-KW"/>
</dbReference>
<dbReference type="Gene3D" id="3.30.1330.30">
    <property type="match status" value="1"/>
</dbReference>
<dbReference type="SUPFAM" id="SSF55315">
    <property type="entry name" value="L30e-like"/>
    <property type="match status" value="1"/>
</dbReference>
<feature type="compositionally biased region" description="Basic and acidic residues" evidence="4">
    <location>
        <begin position="29"/>
        <end position="40"/>
    </location>
</feature>
<dbReference type="PANTHER" id="PTHR46429">
    <property type="entry name" value="23S RRNA (GUANOSINE-2'-O-)-METHYLTRANSFERASE RLMB"/>
    <property type="match status" value="1"/>
</dbReference>
<evidence type="ECO:0000256" key="4">
    <source>
        <dbReference type="SAM" id="MobiDB-lite"/>
    </source>
</evidence>
<dbReference type="AlphaFoldDB" id="A0A1H0MT85"/>
<feature type="compositionally biased region" description="Basic and acidic residues" evidence="4">
    <location>
        <begin position="1"/>
        <end position="19"/>
    </location>
</feature>
<name>A0A1H0MT85_SELRU</name>
<dbReference type="InterPro" id="IPR001537">
    <property type="entry name" value="SpoU_MeTrfase"/>
</dbReference>
<dbReference type="Pfam" id="PF00588">
    <property type="entry name" value="SpoU_methylase"/>
    <property type="match status" value="1"/>
</dbReference>
<dbReference type="FunFam" id="3.40.1280.10:FF:000008">
    <property type="entry name" value="Group 3 RNA methyltransferase TrmH"/>
    <property type="match status" value="1"/>
</dbReference>
<dbReference type="Gene3D" id="3.40.1280.10">
    <property type="match status" value="1"/>
</dbReference>
<dbReference type="GO" id="GO:0005829">
    <property type="term" value="C:cytosol"/>
    <property type="evidence" value="ECO:0007669"/>
    <property type="project" value="TreeGrafter"/>
</dbReference>
<evidence type="ECO:0000256" key="2">
    <source>
        <dbReference type="ARBA" id="ARBA00022603"/>
    </source>
</evidence>
<gene>
    <name evidence="6" type="ORF">SAMN05216366_10234</name>
</gene>
<comment type="similarity">
    <text evidence="1">Belongs to the class IV-like SAM-binding methyltransferase superfamily. RNA methyltransferase TrmH family.</text>
</comment>
<dbReference type="EMBL" id="FNJQ01000002">
    <property type="protein sequence ID" value="SDO83601.1"/>
    <property type="molecule type" value="Genomic_DNA"/>
</dbReference>
<dbReference type="NCBIfam" id="TIGR00186">
    <property type="entry name" value="rRNA_methyl_3"/>
    <property type="match status" value="1"/>
</dbReference>
<accession>A0A1H0MT85</accession>
<keyword evidence="2 6" id="KW-0489">Methyltransferase</keyword>
<feature type="region of interest" description="Disordered" evidence="4">
    <location>
        <begin position="1"/>
        <end position="44"/>
    </location>
</feature>
<protein>
    <submittedName>
        <fullName evidence="6">23S rRNA (Guanosine2251-2'-O)-methyltransferase</fullName>
    </submittedName>
</protein>
<dbReference type="CDD" id="cd18103">
    <property type="entry name" value="SpoU-like_RlmB"/>
    <property type="match status" value="1"/>
</dbReference>
<sequence length="312" mass="33918">MRNDNKKETTRAKRRDNQKNARGGVRKNVPAERSSREKLTRQKLTSQAFAHEVRESRSVQDVRELPEDVLIGRNAVTEALRAGRGINKILLADGDREGQVSEIVALAKERGIVLQFVERGKIESVASGLRHQGVLAYVAPVAYAELDDILAKAEAAGQPPFLLLLDELEDPHNLGALLRTADATGVHGVLIPKRRSVPLTATVAKTSAGAVEYVPVARIGNISQTLKALKEKGFWVAGADMDGSQNYYEADLTGPLVLVVGSEGKGMGRLTKEQCDFIVKMPMVGKINSLNASVAGSILMYESMRQRLAKKS</sequence>
<dbReference type="InterPro" id="IPR013123">
    <property type="entry name" value="SpoU_subst-bd"/>
</dbReference>
<dbReference type="InterPro" id="IPR029028">
    <property type="entry name" value="Alpha/beta_knot_MTases"/>
</dbReference>
<feature type="domain" description="RNA 2-O ribose methyltransferase substrate binding" evidence="5">
    <location>
        <begin position="69"/>
        <end position="144"/>
    </location>
</feature>
<organism evidence="6 7">
    <name type="scientific">Selenomonas ruminantium</name>
    <dbReference type="NCBI Taxonomy" id="971"/>
    <lineage>
        <taxon>Bacteria</taxon>
        <taxon>Bacillati</taxon>
        <taxon>Bacillota</taxon>
        <taxon>Negativicutes</taxon>
        <taxon>Selenomonadales</taxon>
        <taxon>Selenomonadaceae</taxon>
        <taxon>Selenomonas</taxon>
    </lineage>
</organism>
<evidence type="ECO:0000256" key="1">
    <source>
        <dbReference type="ARBA" id="ARBA00007228"/>
    </source>
</evidence>
<proteinExistence type="inferred from homology"/>